<keyword evidence="5" id="KW-0418">Kinase</keyword>
<dbReference type="Pfam" id="PF00069">
    <property type="entry name" value="Pkinase"/>
    <property type="match status" value="1"/>
</dbReference>
<dbReference type="SUPFAM" id="SSF56112">
    <property type="entry name" value="Protein kinase-like (PK-like)"/>
    <property type="match status" value="1"/>
</dbReference>
<evidence type="ECO:0000256" key="1">
    <source>
        <dbReference type="ARBA" id="ARBA00008874"/>
    </source>
</evidence>
<evidence type="ECO:0000313" key="6">
    <source>
        <dbReference type="Proteomes" id="UP000274822"/>
    </source>
</evidence>
<protein>
    <submittedName>
        <fullName evidence="5">Kinase-like domain-containing protein</fullName>
    </submittedName>
</protein>
<evidence type="ECO:0000259" key="4">
    <source>
        <dbReference type="PROSITE" id="PS50011"/>
    </source>
</evidence>
<comment type="caution">
    <text evidence="5">The sequence shown here is derived from an EMBL/GenBank/DDBJ whole genome shotgun (WGS) entry which is preliminary data.</text>
</comment>
<dbReference type="EMBL" id="RBNJ01000966">
    <property type="protein sequence ID" value="RUS33755.1"/>
    <property type="molecule type" value="Genomic_DNA"/>
</dbReference>
<dbReference type="AlphaFoldDB" id="A0A433QVJ2"/>
<keyword evidence="3" id="KW-0067">ATP-binding</keyword>
<evidence type="ECO:0000256" key="2">
    <source>
        <dbReference type="ARBA" id="ARBA00022741"/>
    </source>
</evidence>
<dbReference type="Proteomes" id="UP000274822">
    <property type="component" value="Unassembled WGS sequence"/>
</dbReference>
<evidence type="ECO:0000313" key="5">
    <source>
        <dbReference type="EMBL" id="RUS33755.1"/>
    </source>
</evidence>
<keyword evidence="5" id="KW-0808">Transferase</keyword>
<gene>
    <name evidence="5" type="ORF">BC938DRAFT_484108</name>
</gene>
<keyword evidence="6" id="KW-1185">Reference proteome</keyword>
<evidence type="ECO:0000256" key="3">
    <source>
        <dbReference type="ARBA" id="ARBA00022840"/>
    </source>
</evidence>
<feature type="domain" description="Protein kinase" evidence="4">
    <location>
        <begin position="6"/>
        <end position="191"/>
    </location>
</feature>
<dbReference type="GO" id="GO:0005524">
    <property type="term" value="F:ATP binding"/>
    <property type="evidence" value="ECO:0007669"/>
    <property type="project" value="UniProtKB-KW"/>
</dbReference>
<sequence length="191" mass="21929">MARNGLSAINPTCPSGQGNVYHYNESGGTRQNVAIKKYLIIEGGKDEKLVESEIITMAKCGQHRNILRLHSIYIYDGCVFLVTPYCNGGTLQQYCIDNWVILSQMVFILKRLLSGLVEIHKHGYIHRDIKCENFFLGEDNTILKRKIIEQGRPHYPRNMNDLLMDFVDRCLKPDYSQRASASELLEEQFNT</sequence>
<name>A0A433QVJ2_9FUNG</name>
<dbReference type="CDD" id="cd00180">
    <property type="entry name" value="PKc"/>
    <property type="match status" value="1"/>
</dbReference>
<dbReference type="Gene3D" id="1.10.510.10">
    <property type="entry name" value="Transferase(Phosphotransferase) domain 1"/>
    <property type="match status" value="2"/>
</dbReference>
<dbReference type="PROSITE" id="PS00108">
    <property type="entry name" value="PROTEIN_KINASE_ST"/>
    <property type="match status" value="1"/>
</dbReference>
<keyword evidence="2" id="KW-0547">Nucleotide-binding</keyword>
<dbReference type="InterPro" id="IPR008271">
    <property type="entry name" value="Ser/Thr_kinase_AS"/>
</dbReference>
<dbReference type="PROSITE" id="PS50011">
    <property type="entry name" value="PROTEIN_KINASE_DOM"/>
    <property type="match status" value="1"/>
</dbReference>
<comment type="similarity">
    <text evidence="1">Belongs to the protein kinase superfamily. STE Ser/Thr protein kinase family. STE20 subfamily.</text>
</comment>
<organism evidence="5 6">
    <name type="scientific">Jimgerdemannia flammicorona</name>
    <dbReference type="NCBI Taxonomy" id="994334"/>
    <lineage>
        <taxon>Eukaryota</taxon>
        <taxon>Fungi</taxon>
        <taxon>Fungi incertae sedis</taxon>
        <taxon>Mucoromycota</taxon>
        <taxon>Mucoromycotina</taxon>
        <taxon>Endogonomycetes</taxon>
        <taxon>Endogonales</taxon>
        <taxon>Endogonaceae</taxon>
        <taxon>Jimgerdemannia</taxon>
    </lineage>
</organism>
<dbReference type="InterPro" id="IPR011009">
    <property type="entry name" value="Kinase-like_dom_sf"/>
</dbReference>
<dbReference type="PANTHER" id="PTHR45832:SF22">
    <property type="entry name" value="SERINE_THREONINE-PROTEIN KINASE SAMKA-RELATED"/>
    <property type="match status" value="1"/>
</dbReference>
<dbReference type="PANTHER" id="PTHR45832">
    <property type="entry name" value="SERINE/THREONINE-PROTEIN KINASE SAMKA-RELATED-RELATED"/>
    <property type="match status" value="1"/>
</dbReference>
<accession>A0A433QVJ2</accession>
<reference evidence="5 6" key="1">
    <citation type="journal article" date="2018" name="New Phytol.">
        <title>Phylogenomics of Endogonaceae and evolution of mycorrhizas within Mucoromycota.</title>
        <authorList>
            <person name="Chang Y."/>
            <person name="Desiro A."/>
            <person name="Na H."/>
            <person name="Sandor L."/>
            <person name="Lipzen A."/>
            <person name="Clum A."/>
            <person name="Barry K."/>
            <person name="Grigoriev I.V."/>
            <person name="Martin F.M."/>
            <person name="Stajich J.E."/>
            <person name="Smith M.E."/>
            <person name="Bonito G."/>
            <person name="Spatafora J.W."/>
        </authorList>
    </citation>
    <scope>NUCLEOTIDE SEQUENCE [LARGE SCALE GENOMIC DNA]</scope>
    <source>
        <strain evidence="5 6">AD002</strain>
    </source>
</reference>
<dbReference type="InterPro" id="IPR000719">
    <property type="entry name" value="Prot_kinase_dom"/>
</dbReference>
<dbReference type="GO" id="GO:0004672">
    <property type="term" value="F:protein kinase activity"/>
    <property type="evidence" value="ECO:0007669"/>
    <property type="project" value="InterPro"/>
</dbReference>
<dbReference type="SMART" id="SM00220">
    <property type="entry name" value="S_TKc"/>
    <property type="match status" value="1"/>
</dbReference>
<dbReference type="InterPro" id="IPR051931">
    <property type="entry name" value="PAK3-like"/>
</dbReference>
<proteinExistence type="inferred from homology"/>